<feature type="domain" description="Rod shape-determining protein MreC beta-barrel core" evidence="6">
    <location>
        <begin position="110"/>
        <end position="254"/>
    </location>
</feature>
<name>A0ABW3MTM8_9MICO</name>
<dbReference type="Pfam" id="PF04085">
    <property type="entry name" value="MreC"/>
    <property type="match status" value="1"/>
</dbReference>
<dbReference type="InterPro" id="IPR055342">
    <property type="entry name" value="MreC_beta-barrel_core"/>
</dbReference>
<feature type="region of interest" description="Disordered" evidence="5">
    <location>
        <begin position="260"/>
        <end position="295"/>
    </location>
</feature>
<dbReference type="Gene3D" id="2.40.10.340">
    <property type="entry name" value="Rod shape-determining protein MreC, domain 1"/>
    <property type="match status" value="1"/>
</dbReference>
<dbReference type="InterPro" id="IPR042175">
    <property type="entry name" value="Cell/Rod_MreC_2"/>
</dbReference>
<dbReference type="Gene3D" id="2.40.10.350">
    <property type="entry name" value="Rod shape-determining protein MreC, domain 2"/>
    <property type="match status" value="1"/>
</dbReference>
<organism evidence="7 8">
    <name type="scientific">Terrabacter terrigena</name>
    <dbReference type="NCBI Taxonomy" id="574718"/>
    <lineage>
        <taxon>Bacteria</taxon>
        <taxon>Bacillati</taxon>
        <taxon>Actinomycetota</taxon>
        <taxon>Actinomycetes</taxon>
        <taxon>Micrococcales</taxon>
        <taxon>Intrasporangiaceae</taxon>
        <taxon>Terrabacter</taxon>
    </lineage>
</organism>
<evidence type="ECO:0000256" key="1">
    <source>
        <dbReference type="ARBA" id="ARBA00009369"/>
    </source>
</evidence>
<keyword evidence="8" id="KW-1185">Reference proteome</keyword>
<dbReference type="InterPro" id="IPR007221">
    <property type="entry name" value="MreC"/>
</dbReference>
<sequence length="295" mass="29860">MRRRLLVVLASLTVALLLADLAGWGVADGVRRAGGIVLGPVQRALSGARPDELAAARSENVRLRTILADQQRRAADLDRLDELLGSATTAGRTVLPARVVASDLSPLGGRTVTLDVGSRDGVRADSTVVSTEGLVGRVVEVAPWTSDVQVLGSAGSVVAVRVGPAGTLGTVRSPLAGDTESRPRGSLWLSTIAPGTAVVGDVVRTLGSVDETPYAAGIVVGTVTAVDSDRGQLTRGATVRPATDPDAIDVVAVIVPKPREVPRPTTASPSALSSAVARAGGPVPATASHPTGGGR</sequence>
<feature type="compositionally biased region" description="Low complexity" evidence="5">
    <location>
        <begin position="267"/>
        <end position="279"/>
    </location>
</feature>
<accession>A0ABW3MTM8</accession>
<dbReference type="RefSeq" id="WP_386049950.1">
    <property type="nucleotide sequence ID" value="NZ_JBHTKH010000001.1"/>
</dbReference>
<dbReference type="PANTHER" id="PTHR34138:SF1">
    <property type="entry name" value="CELL SHAPE-DETERMINING PROTEIN MREC"/>
    <property type="match status" value="1"/>
</dbReference>
<evidence type="ECO:0000259" key="6">
    <source>
        <dbReference type="Pfam" id="PF04085"/>
    </source>
</evidence>
<reference evidence="8" key="1">
    <citation type="journal article" date="2019" name="Int. J. Syst. Evol. Microbiol.">
        <title>The Global Catalogue of Microorganisms (GCM) 10K type strain sequencing project: providing services to taxonomists for standard genome sequencing and annotation.</title>
        <authorList>
            <consortium name="The Broad Institute Genomics Platform"/>
            <consortium name="The Broad Institute Genome Sequencing Center for Infectious Disease"/>
            <person name="Wu L."/>
            <person name="Ma J."/>
        </authorList>
    </citation>
    <scope>NUCLEOTIDE SEQUENCE [LARGE SCALE GENOMIC DNA]</scope>
    <source>
        <strain evidence="8">CCUG 57508</strain>
    </source>
</reference>
<dbReference type="PANTHER" id="PTHR34138">
    <property type="entry name" value="CELL SHAPE-DETERMINING PROTEIN MREC"/>
    <property type="match status" value="1"/>
</dbReference>
<evidence type="ECO:0000313" key="7">
    <source>
        <dbReference type="EMBL" id="MFD1052764.1"/>
    </source>
</evidence>
<evidence type="ECO:0000256" key="5">
    <source>
        <dbReference type="SAM" id="MobiDB-lite"/>
    </source>
</evidence>
<evidence type="ECO:0000256" key="4">
    <source>
        <dbReference type="ARBA" id="ARBA00032089"/>
    </source>
</evidence>
<comment type="caution">
    <text evidence="7">The sequence shown here is derived from an EMBL/GenBank/DDBJ whole genome shotgun (WGS) entry which is preliminary data.</text>
</comment>
<comment type="similarity">
    <text evidence="1">Belongs to the MreC family.</text>
</comment>
<dbReference type="InterPro" id="IPR042177">
    <property type="entry name" value="Cell/Rod_1"/>
</dbReference>
<proteinExistence type="inferred from homology"/>
<dbReference type="Proteomes" id="UP001597046">
    <property type="component" value="Unassembled WGS sequence"/>
</dbReference>
<dbReference type="EMBL" id="JBHTKH010000001">
    <property type="protein sequence ID" value="MFD1052764.1"/>
    <property type="molecule type" value="Genomic_DNA"/>
</dbReference>
<gene>
    <name evidence="7" type="primary">mreC</name>
    <name evidence="7" type="ORF">ACFQ2V_00480</name>
</gene>
<evidence type="ECO:0000256" key="3">
    <source>
        <dbReference type="ARBA" id="ARBA00022960"/>
    </source>
</evidence>
<evidence type="ECO:0000256" key="2">
    <source>
        <dbReference type="ARBA" id="ARBA00013855"/>
    </source>
</evidence>
<protein>
    <recommendedName>
        <fullName evidence="2">Cell shape-determining protein MreC</fullName>
    </recommendedName>
    <alternativeName>
        <fullName evidence="4">Cell shape protein MreC</fullName>
    </alternativeName>
</protein>
<evidence type="ECO:0000313" key="8">
    <source>
        <dbReference type="Proteomes" id="UP001597046"/>
    </source>
</evidence>
<keyword evidence="3" id="KW-0133">Cell shape</keyword>